<dbReference type="SUPFAM" id="SSF52317">
    <property type="entry name" value="Class I glutamine amidotransferase-like"/>
    <property type="match status" value="1"/>
</dbReference>
<feature type="domain" description="Glutamine amidotransferase" evidence="1">
    <location>
        <begin position="119"/>
        <end position="222"/>
    </location>
</feature>
<dbReference type="EMBL" id="FCQH01000023">
    <property type="protein sequence ID" value="CVL08554.1"/>
    <property type="molecule type" value="Genomic_DNA"/>
</dbReference>
<dbReference type="InterPro" id="IPR029062">
    <property type="entry name" value="Class_I_gatase-like"/>
</dbReference>
<sequence>MGKSVMISVLECDNHIDPDRSKWGGYGPLVSKWLRSDHRLRERAQIRVWDVKNTMDYPKPGDYDVIIITGARESRPQELLKRALTNSSTAANPEAQEPWLVRLREYINKEVEMTSTQKFVGFCFGHQILAMAYGLSVECSDSGYEFSATTIQLSETGKTLFGQESICLNEGHQFQVKDQDLGQLQNLGWTDHTHIQGLFLPKRVWSLQAHPEFDATALGQILEFAKAKLSEKEYQSAKERNTGNVEQQVALDSLVKFILE</sequence>
<dbReference type="Gene3D" id="3.40.50.880">
    <property type="match status" value="1"/>
</dbReference>
<gene>
    <name evidence="2" type="ORF">FMAN_05243</name>
</gene>
<evidence type="ECO:0000313" key="3">
    <source>
        <dbReference type="Proteomes" id="UP000184255"/>
    </source>
</evidence>
<dbReference type="InterPro" id="IPR017926">
    <property type="entry name" value="GATASE"/>
</dbReference>
<keyword evidence="3" id="KW-1185">Reference proteome</keyword>
<accession>A0A1L7UCW3</accession>
<dbReference type="Pfam" id="PF00117">
    <property type="entry name" value="GATase"/>
    <property type="match status" value="1"/>
</dbReference>
<dbReference type="PANTHER" id="PTHR42695:SF5">
    <property type="entry name" value="GLUTAMINE AMIDOTRANSFERASE YLR126C-RELATED"/>
    <property type="match status" value="1"/>
</dbReference>
<dbReference type="GO" id="GO:0005634">
    <property type="term" value="C:nucleus"/>
    <property type="evidence" value="ECO:0007669"/>
    <property type="project" value="TreeGrafter"/>
</dbReference>
<organism evidence="2 3">
    <name type="scientific">Fusarium mangiferae</name>
    <name type="common">Mango malformation disease fungus</name>
    <dbReference type="NCBI Taxonomy" id="192010"/>
    <lineage>
        <taxon>Eukaryota</taxon>
        <taxon>Fungi</taxon>
        <taxon>Dikarya</taxon>
        <taxon>Ascomycota</taxon>
        <taxon>Pezizomycotina</taxon>
        <taxon>Sordariomycetes</taxon>
        <taxon>Hypocreomycetidae</taxon>
        <taxon>Hypocreales</taxon>
        <taxon>Nectriaceae</taxon>
        <taxon>Fusarium</taxon>
        <taxon>Fusarium fujikuroi species complex</taxon>
    </lineage>
</organism>
<protein>
    <submittedName>
        <fullName evidence="2">Related to GMP synthase</fullName>
    </submittedName>
</protein>
<evidence type="ECO:0000259" key="1">
    <source>
        <dbReference type="Pfam" id="PF00117"/>
    </source>
</evidence>
<dbReference type="AlphaFoldDB" id="A0A1L7UCW3"/>
<evidence type="ECO:0000313" key="2">
    <source>
        <dbReference type="EMBL" id="CVL08554.1"/>
    </source>
</evidence>
<dbReference type="RefSeq" id="XP_041691153.1">
    <property type="nucleotide sequence ID" value="XM_041825809.1"/>
</dbReference>
<dbReference type="PANTHER" id="PTHR42695">
    <property type="entry name" value="GLUTAMINE AMIDOTRANSFERASE YLR126C-RELATED"/>
    <property type="match status" value="1"/>
</dbReference>
<dbReference type="VEuPathDB" id="FungiDB:FMAN_05243"/>
<dbReference type="GO" id="GO:0005829">
    <property type="term" value="C:cytosol"/>
    <property type="evidence" value="ECO:0007669"/>
    <property type="project" value="TreeGrafter"/>
</dbReference>
<comment type="caution">
    <text evidence="2">The sequence shown here is derived from an EMBL/GenBank/DDBJ whole genome shotgun (WGS) entry which is preliminary data.</text>
</comment>
<dbReference type="InterPro" id="IPR044992">
    <property type="entry name" value="ChyE-like"/>
</dbReference>
<name>A0A1L7UCW3_FUSMA</name>
<dbReference type="GeneID" id="65084510"/>
<reference evidence="3" key="1">
    <citation type="journal article" date="2016" name="Genome Biol. Evol.">
        <title>Comparative 'omics' of the Fusarium fujikuroi species complex highlights differences in genetic potential and metabolite synthesis.</title>
        <authorList>
            <person name="Niehaus E.-M."/>
            <person name="Muensterkoetter M."/>
            <person name="Proctor R.H."/>
            <person name="Brown D.W."/>
            <person name="Sharon A."/>
            <person name="Idan Y."/>
            <person name="Oren-Young L."/>
            <person name="Sieber C.M."/>
            <person name="Novak O."/>
            <person name="Pencik A."/>
            <person name="Tarkowska D."/>
            <person name="Hromadova K."/>
            <person name="Freeman S."/>
            <person name="Maymon M."/>
            <person name="Elazar M."/>
            <person name="Youssef S.A."/>
            <person name="El-Shabrawy E.S.M."/>
            <person name="Shalaby A.B.A."/>
            <person name="Houterman P."/>
            <person name="Brock N.L."/>
            <person name="Burkhardt I."/>
            <person name="Tsavkelova E.A."/>
            <person name="Dickschat J.S."/>
            <person name="Galuszka P."/>
            <person name="Gueldener U."/>
            <person name="Tudzynski B."/>
        </authorList>
    </citation>
    <scope>NUCLEOTIDE SEQUENCE [LARGE SCALE GENOMIC DNA]</scope>
    <source>
        <strain evidence="3">MRC7560</strain>
    </source>
</reference>
<dbReference type="Proteomes" id="UP000184255">
    <property type="component" value="Unassembled WGS sequence"/>
</dbReference>
<proteinExistence type="predicted"/>